<comment type="similarity">
    <text evidence="7">Belongs to the class I-like SAM-binding methyltransferase superfamily. RsmB/NOP family.</text>
</comment>
<dbReference type="GO" id="GO:0005730">
    <property type="term" value="C:nucleolus"/>
    <property type="evidence" value="ECO:0007669"/>
    <property type="project" value="UniProtKB-SubCell"/>
</dbReference>
<dbReference type="Proteomes" id="UP000265618">
    <property type="component" value="Unassembled WGS sequence"/>
</dbReference>
<feature type="binding site" evidence="7">
    <location>
        <position position="316"/>
    </location>
    <ligand>
        <name>S-adenosyl-L-methionine</name>
        <dbReference type="ChEBI" id="CHEBI:59789"/>
    </ligand>
</feature>
<feature type="binding site" evidence="7">
    <location>
        <position position="271"/>
    </location>
    <ligand>
        <name>S-adenosyl-L-methionine</name>
        <dbReference type="ChEBI" id="CHEBI:59789"/>
    </ligand>
</feature>
<dbReference type="PANTHER" id="PTHR22807">
    <property type="entry name" value="NOP2 YEAST -RELATED NOL1/NOP2/FMU SUN DOMAIN-CONTAINING"/>
    <property type="match status" value="1"/>
</dbReference>
<dbReference type="Gene3D" id="3.40.50.150">
    <property type="entry name" value="Vaccinia Virus protein VP39"/>
    <property type="match status" value="1"/>
</dbReference>
<keyword evidence="3 7" id="KW-0489">Methyltransferase</keyword>
<evidence type="ECO:0000256" key="5">
    <source>
        <dbReference type="ARBA" id="ARBA00022691"/>
    </source>
</evidence>
<evidence type="ECO:0000256" key="1">
    <source>
        <dbReference type="ARBA" id="ARBA00004604"/>
    </source>
</evidence>
<dbReference type="Pfam" id="PF22458">
    <property type="entry name" value="RsmF-B_ferredox"/>
    <property type="match status" value="1"/>
</dbReference>
<evidence type="ECO:0000256" key="8">
    <source>
        <dbReference type="SAM" id="MobiDB-lite"/>
    </source>
</evidence>
<accession>A0A391NJQ1</accession>
<dbReference type="PRINTS" id="PR02008">
    <property type="entry name" value="RCMTFAMILY"/>
</dbReference>
<dbReference type="Gene3D" id="3.30.70.1170">
    <property type="entry name" value="Sun protein, domain 3"/>
    <property type="match status" value="1"/>
</dbReference>
<feature type="region of interest" description="Disordered" evidence="8">
    <location>
        <begin position="444"/>
        <end position="475"/>
    </location>
</feature>
<dbReference type="Pfam" id="PF01189">
    <property type="entry name" value="Methyltr_RsmB-F"/>
    <property type="match status" value="1"/>
</dbReference>
<keyword evidence="2" id="KW-0690">Ribosome biogenesis</keyword>
<dbReference type="SUPFAM" id="SSF53335">
    <property type="entry name" value="S-adenosyl-L-methionine-dependent methyltransferases"/>
    <property type="match status" value="1"/>
</dbReference>
<keyword evidence="6 7" id="KW-0694">RNA-binding</keyword>
<evidence type="ECO:0000256" key="4">
    <source>
        <dbReference type="ARBA" id="ARBA00022679"/>
    </source>
</evidence>
<feature type="domain" description="SAM-dependent MTase RsmB/NOP-type" evidence="9">
    <location>
        <begin position="155"/>
        <end position="441"/>
    </location>
</feature>
<sequence length="475" mass="52624">MAKRQAVKPVEEVMDSEETSSTIVEEMMDDEFAFGSGSEGEEEILPFERKAALRIAQQVAEADGAEKELATAVSADEEGRYDFTMDMGSDLEAVHQRFLKIVHTLQVFKDRRALHLKRTDYLSQLALDLSVYYGYSEWHISMLLELFPPVELIDYLEANEKPRPLVLRANGLKTKRGELARSLIARGVDLDPVGDWTREGLHVYKSQVPLGATPEYLLGHYLIQDAASFLPVLALGAKPGERVLDMAAAPGGKTTHIGQFMKNEGTLLANDVNEDRIPSLLANIQRLGICNCVVTNYDGRNLTKIIGATLDRVLLDAPCTGLGTVSRDPTAKVSKDGTDVLRMAHLQKELALAAIDMLKVGGSLVYSTCSITVPENEAIVDYLLKYRHVKIQPLPEAIQFGRPGLVNFRGKRFDASIKHARRVYPHTHNMLGFFVCLLVKTEPGVKGKRPDGSGPPKATVPKMKRKPRPMPNKRI</sequence>
<dbReference type="InterPro" id="IPR023273">
    <property type="entry name" value="RCMT_NOP2"/>
</dbReference>
<dbReference type="PRINTS" id="PR02012">
    <property type="entry name" value="RCMTNOP2"/>
</dbReference>
<evidence type="ECO:0000256" key="3">
    <source>
        <dbReference type="ARBA" id="ARBA00022603"/>
    </source>
</evidence>
<dbReference type="InterPro" id="IPR029063">
    <property type="entry name" value="SAM-dependent_MTases_sf"/>
</dbReference>
<organism evidence="10 11">
    <name type="scientific">Kipferlia bialata</name>
    <dbReference type="NCBI Taxonomy" id="797122"/>
    <lineage>
        <taxon>Eukaryota</taxon>
        <taxon>Metamonada</taxon>
        <taxon>Carpediemonas-like organisms</taxon>
        <taxon>Kipferlia</taxon>
    </lineage>
</organism>
<reference evidence="10 11" key="1">
    <citation type="journal article" date="2018" name="PLoS ONE">
        <title>The draft genome of Kipferlia bialata reveals reductive genome evolution in fornicate parasites.</title>
        <authorList>
            <person name="Tanifuji G."/>
            <person name="Takabayashi S."/>
            <person name="Kume K."/>
            <person name="Takagi M."/>
            <person name="Nakayama T."/>
            <person name="Kamikawa R."/>
            <person name="Inagaki Y."/>
            <person name="Hashimoto T."/>
        </authorList>
    </citation>
    <scope>NUCLEOTIDE SEQUENCE [LARGE SCALE GENOMIC DNA]</scope>
    <source>
        <strain evidence="10">NY0173</strain>
    </source>
</reference>
<feature type="active site" description="Nucleophile" evidence="7">
    <location>
        <position position="369"/>
    </location>
</feature>
<dbReference type="InterPro" id="IPR054728">
    <property type="entry name" value="RsmB-like_ferredoxin"/>
</dbReference>
<comment type="caution">
    <text evidence="10">The sequence shown here is derived from an EMBL/GenBank/DDBJ whole genome shotgun (WGS) entry which is preliminary data.</text>
</comment>
<dbReference type="GO" id="GO:0009383">
    <property type="term" value="F:rRNA (cytosine-C5-)-methyltransferase activity"/>
    <property type="evidence" value="ECO:0007669"/>
    <property type="project" value="TreeGrafter"/>
</dbReference>
<keyword evidence="5 7" id="KW-0949">S-adenosyl-L-methionine</keyword>
<dbReference type="EMBL" id="BDIP01000258">
    <property type="protein sequence ID" value="GCA62175.1"/>
    <property type="molecule type" value="Genomic_DNA"/>
</dbReference>
<dbReference type="GO" id="GO:0000470">
    <property type="term" value="P:maturation of LSU-rRNA"/>
    <property type="evidence" value="ECO:0007669"/>
    <property type="project" value="TreeGrafter"/>
</dbReference>
<evidence type="ECO:0000313" key="10">
    <source>
        <dbReference type="EMBL" id="GCA62175.1"/>
    </source>
</evidence>
<comment type="subcellular location">
    <subcellularLocation>
        <location evidence="1">Nucleus</location>
        <location evidence="1">Nucleolus</location>
    </subcellularLocation>
</comment>
<dbReference type="InterPro" id="IPR023267">
    <property type="entry name" value="RCMT"/>
</dbReference>
<evidence type="ECO:0000313" key="11">
    <source>
        <dbReference type="Proteomes" id="UP000265618"/>
    </source>
</evidence>
<proteinExistence type="inferred from homology"/>
<evidence type="ECO:0000256" key="2">
    <source>
        <dbReference type="ARBA" id="ARBA00022517"/>
    </source>
</evidence>
<protein>
    <submittedName>
        <fullName evidence="10">RNA (C5-cytosine) methyltransferase, NOP2</fullName>
    </submittedName>
</protein>
<dbReference type="PROSITE" id="PS51686">
    <property type="entry name" value="SAM_MT_RSMB_NOP"/>
    <property type="match status" value="1"/>
</dbReference>
<dbReference type="PANTHER" id="PTHR22807:SF30">
    <property type="entry name" value="28S RRNA (CYTOSINE(4447)-C(5))-METHYLTRANSFERASE-RELATED"/>
    <property type="match status" value="1"/>
</dbReference>
<dbReference type="OrthoDB" id="427002at2759"/>
<gene>
    <name evidence="10" type="ORF">KIPB_001737</name>
</gene>
<dbReference type="CDD" id="cd02440">
    <property type="entry name" value="AdoMet_MTases"/>
    <property type="match status" value="1"/>
</dbReference>
<feature type="region of interest" description="Disordered" evidence="8">
    <location>
        <begin position="1"/>
        <end position="20"/>
    </location>
</feature>
<name>A0A391NJQ1_9EUKA</name>
<dbReference type="NCBIfam" id="TIGR00446">
    <property type="entry name" value="nop2p"/>
    <property type="match status" value="1"/>
</dbReference>
<dbReference type="InterPro" id="IPR011023">
    <property type="entry name" value="Nop2p"/>
</dbReference>
<dbReference type="AlphaFoldDB" id="A0A391NJQ1"/>
<feature type="compositionally biased region" description="Basic residues" evidence="8">
    <location>
        <begin position="462"/>
        <end position="475"/>
    </location>
</feature>
<dbReference type="GO" id="GO:0070475">
    <property type="term" value="P:rRNA base methylation"/>
    <property type="evidence" value="ECO:0007669"/>
    <property type="project" value="TreeGrafter"/>
</dbReference>
<keyword evidence="4 7" id="KW-0808">Transferase</keyword>
<evidence type="ECO:0000256" key="7">
    <source>
        <dbReference type="PROSITE-ProRule" id="PRU01023"/>
    </source>
</evidence>
<keyword evidence="11" id="KW-1185">Reference proteome</keyword>
<dbReference type="InterPro" id="IPR001678">
    <property type="entry name" value="MeTrfase_RsmB-F_NOP2_dom"/>
</dbReference>
<feature type="binding site" evidence="7">
    <location>
        <begin position="247"/>
        <end position="253"/>
    </location>
    <ligand>
        <name>S-adenosyl-L-methionine</name>
        <dbReference type="ChEBI" id="CHEBI:59789"/>
    </ligand>
</feature>
<feature type="binding site" evidence="7">
    <location>
        <position position="298"/>
    </location>
    <ligand>
        <name>S-adenosyl-L-methionine</name>
        <dbReference type="ChEBI" id="CHEBI:59789"/>
    </ligand>
</feature>
<dbReference type="InterPro" id="IPR049560">
    <property type="entry name" value="MeTrfase_RsmB-F_NOP2_cat"/>
</dbReference>
<evidence type="ECO:0000256" key="6">
    <source>
        <dbReference type="ARBA" id="ARBA00022884"/>
    </source>
</evidence>
<evidence type="ECO:0000259" key="9">
    <source>
        <dbReference type="PROSITE" id="PS51686"/>
    </source>
</evidence>
<dbReference type="GO" id="GO:0003723">
    <property type="term" value="F:RNA binding"/>
    <property type="evidence" value="ECO:0007669"/>
    <property type="project" value="UniProtKB-UniRule"/>
</dbReference>